<dbReference type="InterPro" id="IPR015443">
    <property type="entry name" value="Aldose_1-epimerase"/>
</dbReference>
<dbReference type="InterPro" id="IPR014718">
    <property type="entry name" value="GH-type_carb-bd"/>
</dbReference>
<gene>
    <name evidence="12" type="ORF">HCU67_02280</name>
</gene>
<dbReference type="InterPro" id="IPR047215">
    <property type="entry name" value="Galactose_mutarotase-like"/>
</dbReference>
<dbReference type="Gene3D" id="2.70.98.10">
    <property type="match status" value="1"/>
</dbReference>
<dbReference type="PANTHER" id="PTHR10091:SF0">
    <property type="entry name" value="GALACTOSE MUTAROTASE"/>
    <property type="match status" value="1"/>
</dbReference>
<evidence type="ECO:0000256" key="10">
    <source>
        <dbReference type="ARBA" id="ARBA00023277"/>
    </source>
</evidence>
<sequence>MIAAEHISEFGEFNGEKVHCISLKNKVDTVLRVLTWGATWHALELNDKNGTRRDVIVGPKNFKGYQQQTKKQAYFFGNTIGRYAGRIAERKEIRNGNLASLEFENGVHLHGGLNGLHNKIWEIVELNSGEEPSVILGFESANLEEGYPGNLSIKVNFSLSAQNRVSISYTATSDSDTVLNLTNHAYFNLGDNSVEHHACQITAKKILETDEKLIPTGNFILTAGTAYDFYKSKELSQIKQLGGLDTCFVLDQVSSQLKLFSKASGIKLEIETNQPAAVIFAPKHIAFASEPKNHLWSEIEYPAICFETQNFPDAPNHPNFPSSILKKGETYRHETSFNFNLIQK</sequence>
<protein>
    <recommendedName>
        <fullName evidence="7 11">Aldose 1-epimerase</fullName>
        <ecNumber evidence="6 11">5.1.3.3</ecNumber>
    </recommendedName>
</protein>
<evidence type="ECO:0000256" key="3">
    <source>
        <dbReference type="ARBA" id="ARBA00005028"/>
    </source>
</evidence>
<comment type="similarity">
    <text evidence="4 11">Belongs to the aldose epimerase family.</text>
</comment>
<evidence type="ECO:0000256" key="9">
    <source>
        <dbReference type="ARBA" id="ARBA00023235"/>
    </source>
</evidence>
<dbReference type="RefSeq" id="WP_168550988.1">
    <property type="nucleotide sequence ID" value="NZ_JAAWWL010000001.1"/>
</dbReference>
<keyword evidence="13" id="KW-1185">Reference proteome</keyword>
<comment type="subunit">
    <text evidence="5">Monomer.</text>
</comment>
<dbReference type="CDD" id="cd09019">
    <property type="entry name" value="galactose_mutarotase_like"/>
    <property type="match status" value="1"/>
</dbReference>
<comment type="caution">
    <text evidence="12">The sequence shown here is derived from an EMBL/GenBank/DDBJ whole genome shotgun (WGS) entry which is preliminary data.</text>
</comment>
<dbReference type="Proteomes" id="UP000718451">
    <property type="component" value="Unassembled WGS sequence"/>
</dbReference>
<evidence type="ECO:0000256" key="11">
    <source>
        <dbReference type="PIRNR" id="PIRNR005096"/>
    </source>
</evidence>
<proteinExistence type="inferred from homology"/>
<comment type="catalytic activity">
    <reaction evidence="1 11">
        <text>alpha-D-glucose = beta-D-glucose</text>
        <dbReference type="Rhea" id="RHEA:10264"/>
        <dbReference type="ChEBI" id="CHEBI:15903"/>
        <dbReference type="ChEBI" id="CHEBI:17925"/>
        <dbReference type="EC" id="5.1.3.3"/>
    </reaction>
</comment>
<dbReference type="PANTHER" id="PTHR10091">
    <property type="entry name" value="ALDOSE-1-EPIMERASE"/>
    <property type="match status" value="1"/>
</dbReference>
<dbReference type="SUPFAM" id="SSF74650">
    <property type="entry name" value="Galactose mutarotase-like"/>
    <property type="match status" value="1"/>
</dbReference>
<name>A0ABX1GMG0_9FLAO</name>
<keyword evidence="10 11" id="KW-0119">Carbohydrate metabolism</keyword>
<comment type="cofactor">
    <cofactor evidence="2">
        <name>Ca(2+)</name>
        <dbReference type="ChEBI" id="CHEBI:29108"/>
    </cofactor>
</comment>
<dbReference type="EC" id="5.1.3.3" evidence="6 11"/>
<dbReference type="PIRSF" id="PIRSF005096">
    <property type="entry name" value="GALM"/>
    <property type="match status" value="1"/>
</dbReference>
<evidence type="ECO:0000256" key="6">
    <source>
        <dbReference type="ARBA" id="ARBA00013185"/>
    </source>
</evidence>
<evidence type="ECO:0000256" key="2">
    <source>
        <dbReference type="ARBA" id="ARBA00001913"/>
    </source>
</evidence>
<organism evidence="12 13">
    <name type="scientific">Croceivirga thetidis</name>
    <dbReference type="NCBI Taxonomy" id="2721623"/>
    <lineage>
        <taxon>Bacteria</taxon>
        <taxon>Pseudomonadati</taxon>
        <taxon>Bacteroidota</taxon>
        <taxon>Flavobacteriia</taxon>
        <taxon>Flavobacteriales</taxon>
        <taxon>Flavobacteriaceae</taxon>
        <taxon>Croceivirga</taxon>
    </lineage>
</organism>
<dbReference type="InterPro" id="IPR018052">
    <property type="entry name" value="Ald1_epimerase_CS"/>
</dbReference>
<keyword evidence="8" id="KW-0106">Calcium</keyword>
<dbReference type="PROSITE" id="PS00545">
    <property type="entry name" value="ALDOSE_1_EPIMERASE"/>
    <property type="match status" value="1"/>
</dbReference>
<keyword evidence="9 11" id="KW-0413">Isomerase</keyword>
<dbReference type="InterPro" id="IPR008183">
    <property type="entry name" value="Aldose_1/G6P_1-epimerase"/>
</dbReference>
<dbReference type="InterPro" id="IPR011013">
    <property type="entry name" value="Gal_mutarotase_sf_dom"/>
</dbReference>
<dbReference type="EMBL" id="JAAWWL010000001">
    <property type="protein sequence ID" value="NKI30754.1"/>
    <property type="molecule type" value="Genomic_DNA"/>
</dbReference>
<evidence type="ECO:0000256" key="5">
    <source>
        <dbReference type="ARBA" id="ARBA00011245"/>
    </source>
</evidence>
<evidence type="ECO:0000256" key="7">
    <source>
        <dbReference type="ARBA" id="ARBA00014165"/>
    </source>
</evidence>
<dbReference type="Pfam" id="PF01263">
    <property type="entry name" value="Aldose_epim"/>
    <property type="match status" value="1"/>
</dbReference>
<accession>A0ABX1GMG0</accession>
<evidence type="ECO:0000256" key="1">
    <source>
        <dbReference type="ARBA" id="ARBA00001614"/>
    </source>
</evidence>
<evidence type="ECO:0000313" key="13">
    <source>
        <dbReference type="Proteomes" id="UP000718451"/>
    </source>
</evidence>
<comment type="pathway">
    <text evidence="3 11">Carbohydrate metabolism; hexose metabolism.</text>
</comment>
<reference evidence="12 13" key="1">
    <citation type="submission" date="2020-04" db="EMBL/GenBank/DDBJ databases">
        <authorList>
            <person name="Yoon J."/>
        </authorList>
    </citation>
    <scope>NUCLEOTIDE SEQUENCE [LARGE SCALE GENOMIC DNA]</scope>
    <source>
        <strain evidence="12 13">DJ-13</strain>
    </source>
</reference>
<evidence type="ECO:0000256" key="4">
    <source>
        <dbReference type="ARBA" id="ARBA00006206"/>
    </source>
</evidence>
<evidence type="ECO:0000256" key="8">
    <source>
        <dbReference type="ARBA" id="ARBA00022837"/>
    </source>
</evidence>
<evidence type="ECO:0000313" key="12">
    <source>
        <dbReference type="EMBL" id="NKI30754.1"/>
    </source>
</evidence>